<dbReference type="Proteomes" id="UP000807785">
    <property type="component" value="Unassembled WGS sequence"/>
</dbReference>
<dbReference type="EMBL" id="JADJEV010000002">
    <property type="protein sequence ID" value="MBK6972203.1"/>
    <property type="molecule type" value="Genomic_DNA"/>
</dbReference>
<evidence type="ECO:0000313" key="2">
    <source>
        <dbReference type="Proteomes" id="UP000807785"/>
    </source>
</evidence>
<dbReference type="CDD" id="cd00085">
    <property type="entry name" value="HNHc"/>
    <property type="match status" value="1"/>
</dbReference>
<dbReference type="InterPro" id="IPR003615">
    <property type="entry name" value="HNH_nuc"/>
</dbReference>
<proteinExistence type="predicted"/>
<dbReference type="AlphaFoldDB" id="A0A9D7HL13"/>
<comment type="caution">
    <text evidence="1">The sequence shown here is derived from an EMBL/GenBank/DDBJ whole genome shotgun (WGS) entry which is preliminary data.</text>
</comment>
<sequence length="240" mass="27035">MAASERGALGTLDIQREWKAARQTKAVGAVLRTLQQMMGVHERCMYCVDSHGSDIEHFRPKARYPGRAFEWSNMLLCCTECGRFKGSQFPMANRRPMLIDPTAEDPWQHLDFDPDTGNLTARFDLHVGDWSVRGAKTVEILRLNRREAMSAGYLKTYRRLTRIVQTSLALLADGAPEAPELLAALRDADDHGLLPWCFDGAGQTFAPFSELCHQYPQVWADCLAAVRRIGDPQHDQETTT</sequence>
<organism evidence="1 2">
    <name type="scientific">Candidatus Methylophosphatis roskildensis</name>
    <dbReference type="NCBI Taxonomy" id="2899263"/>
    <lineage>
        <taxon>Bacteria</taxon>
        <taxon>Pseudomonadati</taxon>
        <taxon>Pseudomonadota</taxon>
        <taxon>Betaproteobacteria</taxon>
        <taxon>Nitrosomonadales</taxon>
        <taxon>Sterolibacteriaceae</taxon>
        <taxon>Candidatus Methylophosphatis</taxon>
    </lineage>
</organism>
<dbReference type="Gene3D" id="1.10.30.50">
    <property type="match status" value="1"/>
</dbReference>
<accession>A0A9D7HL13</accession>
<name>A0A9D7HL13_9PROT</name>
<evidence type="ECO:0000313" key="1">
    <source>
        <dbReference type="EMBL" id="MBK6972203.1"/>
    </source>
</evidence>
<dbReference type="InterPro" id="IPR013467">
    <property type="entry name" value="HNH78-like"/>
</dbReference>
<gene>
    <name evidence="1" type="ORF">IPH26_04340</name>
</gene>
<dbReference type="NCBIfam" id="TIGR02646">
    <property type="entry name" value="retron system putative HNH endonuclease"/>
    <property type="match status" value="1"/>
</dbReference>
<reference evidence="1" key="1">
    <citation type="submission" date="2020-10" db="EMBL/GenBank/DDBJ databases">
        <title>Connecting structure to function with the recovery of over 1000 high-quality activated sludge metagenome-assembled genomes encoding full-length rRNA genes using long-read sequencing.</title>
        <authorList>
            <person name="Singleton C.M."/>
            <person name="Petriglieri F."/>
            <person name="Kristensen J.M."/>
            <person name="Kirkegaard R.H."/>
            <person name="Michaelsen T.Y."/>
            <person name="Andersen M.H."/>
            <person name="Karst S.M."/>
            <person name="Dueholm M.S."/>
            <person name="Nielsen P.H."/>
            <person name="Albertsen M."/>
        </authorList>
    </citation>
    <scope>NUCLEOTIDE SEQUENCE</scope>
    <source>
        <strain evidence="1">Bjer_18-Q3-R1-45_BAT3C.347</strain>
    </source>
</reference>
<protein>
    <submittedName>
        <fullName evidence="1">TIGR02646 family protein</fullName>
    </submittedName>
</protein>